<dbReference type="PANTHER" id="PTHR30404:SF0">
    <property type="entry name" value="N-ACETYLMURAMOYL-L-ALANINE AMIDASE AMIC"/>
    <property type="match status" value="1"/>
</dbReference>
<feature type="domain" description="MurNAc-LAA" evidence="4">
    <location>
        <begin position="132"/>
        <end position="283"/>
    </location>
</feature>
<dbReference type="PANTHER" id="PTHR30404">
    <property type="entry name" value="N-ACETYLMURAMOYL-L-ALANINE AMIDASE"/>
    <property type="match status" value="1"/>
</dbReference>
<dbReference type="Gene3D" id="3.40.630.40">
    <property type="entry name" value="Zn-dependent exopeptidases"/>
    <property type="match status" value="1"/>
</dbReference>
<keyword evidence="3 5" id="KW-0378">Hydrolase</keyword>
<evidence type="ECO:0000313" key="5">
    <source>
        <dbReference type="EMBL" id="MBB3764237.1"/>
    </source>
</evidence>
<sequence length="292" mass="31161">MTRRLLLAAFIVGAAVLAFIFWPRFEGAPSRPLAEEALVGEARQGGLTVALPEAVGNVEISDARLPGQPLVLIDPGHGGVDGGATGLGGRLVEKRLTLAMAREVRERLVERGRVRTALTRDGDDRLTLEQRAAIARRIGADLFVSIHMDSAPNPEAVGVTLYALSDVASSEEAADLAAAEARRIGPVVSTDDSLVEALLTDLALREQMEASHAFARRVLRRARGSVPLRPTPVQSANFHVLRRAQVPGILVEAGYLTNQADAERLAEAEGRATLVRALADAIEADLATRQAR</sequence>
<accession>A0A839Z2G2</accession>
<dbReference type="GO" id="GO:0009253">
    <property type="term" value="P:peptidoglycan catabolic process"/>
    <property type="evidence" value="ECO:0007669"/>
    <property type="project" value="InterPro"/>
</dbReference>
<keyword evidence="6" id="KW-1185">Reference proteome</keyword>
<proteinExistence type="predicted"/>
<protein>
    <recommendedName>
        <fullName evidence="2">N-acetylmuramoyl-L-alanine amidase</fullName>
        <ecNumber evidence="2">3.5.1.28</ecNumber>
    </recommendedName>
</protein>
<dbReference type="RefSeq" id="WP_183933514.1">
    <property type="nucleotide sequence ID" value="NZ_JACICF010000001.1"/>
</dbReference>
<dbReference type="SMART" id="SM00646">
    <property type="entry name" value="Ami_3"/>
    <property type="match status" value="1"/>
</dbReference>
<evidence type="ECO:0000256" key="2">
    <source>
        <dbReference type="ARBA" id="ARBA00011901"/>
    </source>
</evidence>
<dbReference type="AlphaFoldDB" id="A0A839Z2G2"/>
<organism evidence="5 6">
    <name type="scientific">Sphingomicrobium lutaoense</name>
    <dbReference type="NCBI Taxonomy" id="515949"/>
    <lineage>
        <taxon>Bacteria</taxon>
        <taxon>Pseudomonadati</taxon>
        <taxon>Pseudomonadota</taxon>
        <taxon>Alphaproteobacteria</taxon>
        <taxon>Sphingomonadales</taxon>
        <taxon>Sphingomonadaceae</taxon>
        <taxon>Sphingomicrobium</taxon>
    </lineage>
</organism>
<dbReference type="InterPro" id="IPR002508">
    <property type="entry name" value="MurNAc-LAA_cat"/>
</dbReference>
<dbReference type="EMBL" id="JACICF010000001">
    <property type="protein sequence ID" value="MBB3764237.1"/>
    <property type="molecule type" value="Genomic_DNA"/>
</dbReference>
<dbReference type="SUPFAM" id="SSF53187">
    <property type="entry name" value="Zn-dependent exopeptidases"/>
    <property type="match status" value="1"/>
</dbReference>
<dbReference type="CDD" id="cd02696">
    <property type="entry name" value="MurNAc-LAA"/>
    <property type="match status" value="1"/>
</dbReference>
<evidence type="ECO:0000256" key="1">
    <source>
        <dbReference type="ARBA" id="ARBA00001561"/>
    </source>
</evidence>
<dbReference type="InterPro" id="IPR050695">
    <property type="entry name" value="N-acetylmuramoyl_amidase_3"/>
</dbReference>
<dbReference type="GO" id="GO:0030288">
    <property type="term" value="C:outer membrane-bounded periplasmic space"/>
    <property type="evidence" value="ECO:0007669"/>
    <property type="project" value="TreeGrafter"/>
</dbReference>
<comment type="catalytic activity">
    <reaction evidence="1">
        <text>Hydrolyzes the link between N-acetylmuramoyl residues and L-amino acid residues in certain cell-wall glycopeptides.</text>
        <dbReference type="EC" id="3.5.1.28"/>
    </reaction>
</comment>
<name>A0A839Z2G2_9SPHN</name>
<dbReference type="Proteomes" id="UP000578569">
    <property type="component" value="Unassembled WGS sequence"/>
</dbReference>
<reference evidence="5 6" key="1">
    <citation type="submission" date="2020-08" db="EMBL/GenBank/DDBJ databases">
        <title>Genomic Encyclopedia of Type Strains, Phase IV (KMG-IV): sequencing the most valuable type-strain genomes for metagenomic binning, comparative biology and taxonomic classification.</title>
        <authorList>
            <person name="Goeker M."/>
        </authorList>
    </citation>
    <scope>NUCLEOTIDE SEQUENCE [LARGE SCALE GENOMIC DNA]</scope>
    <source>
        <strain evidence="5 6">DSM 24194</strain>
    </source>
</reference>
<dbReference type="GO" id="GO:0008745">
    <property type="term" value="F:N-acetylmuramoyl-L-alanine amidase activity"/>
    <property type="evidence" value="ECO:0007669"/>
    <property type="project" value="UniProtKB-EC"/>
</dbReference>
<evidence type="ECO:0000313" key="6">
    <source>
        <dbReference type="Proteomes" id="UP000578569"/>
    </source>
</evidence>
<evidence type="ECO:0000256" key="3">
    <source>
        <dbReference type="ARBA" id="ARBA00022801"/>
    </source>
</evidence>
<dbReference type="EC" id="3.5.1.28" evidence="2"/>
<evidence type="ECO:0000259" key="4">
    <source>
        <dbReference type="SMART" id="SM00646"/>
    </source>
</evidence>
<gene>
    <name evidence="5" type="ORF">FHS50_001260</name>
</gene>
<comment type="caution">
    <text evidence="5">The sequence shown here is derived from an EMBL/GenBank/DDBJ whole genome shotgun (WGS) entry which is preliminary data.</text>
</comment>
<dbReference type="Pfam" id="PF01520">
    <property type="entry name" value="Amidase_3"/>
    <property type="match status" value="1"/>
</dbReference>